<evidence type="ECO:0000313" key="2">
    <source>
        <dbReference type="Proteomes" id="UP001143910"/>
    </source>
</evidence>
<name>A0ACC1MLK5_9HYPO</name>
<comment type="caution">
    <text evidence="1">The sequence shown here is derived from an EMBL/GenBank/DDBJ whole genome shotgun (WGS) entry which is preliminary data.</text>
</comment>
<organism evidence="1 2">
    <name type="scientific">Zarea fungicola</name>
    <dbReference type="NCBI Taxonomy" id="93591"/>
    <lineage>
        <taxon>Eukaryota</taxon>
        <taxon>Fungi</taxon>
        <taxon>Dikarya</taxon>
        <taxon>Ascomycota</taxon>
        <taxon>Pezizomycotina</taxon>
        <taxon>Sordariomycetes</taxon>
        <taxon>Hypocreomycetidae</taxon>
        <taxon>Hypocreales</taxon>
        <taxon>Cordycipitaceae</taxon>
        <taxon>Zarea</taxon>
    </lineage>
</organism>
<gene>
    <name evidence="1" type="ORF">NQ176_g9766</name>
</gene>
<evidence type="ECO:0000313" key="1">
    <source>
        <dbReference type="EMBL" id="KAJ2967221.1"/>
    </source>
</evidence>
<reference evidence="1" key="1">
    <citation type="submission" date="2022-08" db="EMBL/GenBank/DDBJ databases">
        <title>Genome Sequence of Lecanicillium fungicola.</title>
        <authorList>
            <person name="Buettner E."/>
        </authorList>
    </citation>
    <scope>NUCLEOTIDE SEQUENCE</scope>
    <source>
        <strain evidence="1">Babe33</strain>
    </source>
</reference>
<dbReference type="Proteomes" id="UP001143910">
    <property type="component" value="Unassembled WGS sequence"/>
</dbReference>
<dbReference type="EMBL" id="JANJQO010002366">
    <property type="protein sequence ID" value="KAJ2967221.1"/>
    <property type="molecule type" value="Genomic_DNA"/>
</dbReference>
<protein>
    <submittedName>
        <fullName evidence="1">Uncharacterized protein</fullName>
    </submittedName>
</protein>
<accession>A0ACC1MLK5</accession>
<sequence length="191" mass="21351">MPSNMLETLVCRRLRSSTVEITYTERDTLQAVWGTLSNEGRLEIAHQPREIIKTLYAIPPLANSIASYNSDRLFDSHSMGTSARPACRTQEELHALRTEDSMIPEPIWQAFRKRIGNNHRMIFAQCDIAAVEKHSEGQPHCGPHRLGGCRLVPARQVYAIRSGGGGWSGWTDLIDGIFPRAPLTSCFYTAA</sequence>
<keyword evidence="2" id="KW-1185">Reference proteome</keyword>
<proteinExistence type="predicted"/>